<gene>
    <name evidence="3" type="ORF">GMBLW1_06860</name>
</gene>
<dbReference type="KEGG" id="tim:GMBLW1_06860"/>
<dbReference type="PANTHER" id="PTHR34404">
    <property type="entry name" value="REGULATORY PROTEIN, FMDB FAMILY"/>
    <property type="match status" value="1"/>
</dbReference>
<evidence type="ECO:0000259" key="2">
    <source>
        <dbReference type="SMART" id="SM00834"/>
    </source>
</evidence>
<proteinExistence type="predicted"/>
<dbReference type="NCBIfam" id="TIGR02605">
    <property type="entry name" value="CxxC_CxxC_SSSS"/>
    <property type="match status" value="1"/>
</dbReference>
<feature type="compositionally biased region" description="Pro residues" evidence="1">
    <location>
        <begin position="76"/>
        <end position="94"/>
    </location>
</feature>
<keyword evidence="4" id="KW-1185">Reference proteome</keyword>
<protein>
    <recommendedName>
        <fullName evidence="2">Putative regulatory protein FmdB zinc ribbon domain-containing protein</fullName>
    </recommendedName>
</protein>
<feature type="region of interest" description="Disordered" evidence="1">
    <location>
        <begin position="65"/>
        <end position="100"/>
    </location>
</feature>
<evidence type="ECO:0000256" key="1">
    <source>
        <dbReference type="SAM" id="MobiDB-lite"/>
    </source>
</evidence>
<dbReference type="InterPro" id="IPR013429">
    <property type="entry name" value="Regulatory_FmdB_Zinc_ribbon"/>
</dbReference>
<accession>A0A6C2YPD5</accession>
<dbReference type="EMBL" id="LR586016">
    <property type="protein sequence ID" value="VIP03274.1"/>
    <property type="molecule type" value="Genomic_DNA"/>
</dbReference>
<dbReference type="SMART" id="SM00834">
    <property type="entry name" value="CxxC_CXXC_SSSS"/>
    <property type="match status" value="1"/>
</dbReference>
<feature type="domain" description="Putative regulatory protein FmdB zinc ribbon" evidence="2">
    <location>
        <begin position="1"/>
        <end position="42"/>
    </location>
</feature>
<dbReference type="InParanoid" id="A0A6C2YPD5"/>
<dbReference type="AlphaFoldDB" id="A0A6C2YPD5"/>
<dbReference type="PANTHER" id="PTHR34404:SF2">
    <property type="entry name" value="CONSERVED SERINE RICH PROTEIN"/>
    <property type="match status" value="1"/>
</dbReference>
<dbReference type="Pfam" id="PF09723">
    <property type="entry name" value="Zn_ribbon_8"/>
    <property type="match status" value="1"/>
</dbReference>
<dbReference type="Proteomes" id="UP000464378">
    <property type="component" value="Chromosome"/>
</dbReference>
<sequence length="100" mass="10561">MPTYDYVCDACGHRFEEVQSFSAEKLTTCPKCGQEKLRRLFGTGAAVLFKGSGFYETDYRSESYKAAAKKDETASSPPPPAAPPASPPPPPPASSPGSGS</sequence>
<evidence type="ECO:0000313" key="3">
    <source>
        <dbReference type="EMBL" id="VIP03274.1"/>
    </source>
</evidence>
<evidence type="ECO:0000313" key="4">
    <source>
        <dbReference type="Proteomes" id="UP000464378"/>
    </source>
</evidence>
<dbReference type="EMBL" id="LR593887">
    <property type="protein sequence ID" value="VTS03910.1"/>
    <property type="molecule type" value="Genomic_DNA"/>
</dbReference>
<reference evidence="3" key="1">
    <citation type="submission" date="2019-04" db="EMBL/GenBank/DDBJ databases">
        <authorList>
            <consortium name="Science for Life Laboratories"/>
        </authorList>
    </citation>
    <scope>NUCLEOTIDE SEQUENCE</scope>
    <source>
        <strain evidence="3">MBLW1</strain>
    </source>
</reference>
<dbReference type="RefSeq" id="WP_162658358.1">
    <property type="nucleotide sequence ID" value="NZ_LR593887.1"/>
</dbReference>
<name>A0A6C2YPD5_9BACT</name>
<organism evidence="3">
    <name type="scientific">Tuwongella immobilis</name>
    <dbReference type="NCBI Taxonomy" id="692036"/>
    <lineage>
        <taxon>Bacteria</taxon>
        <taxon>Pseudomonadati</taxon>
        <taxon>Planctomycetota</taxon>
        <taxon>Planctomycetia</taxon>
        <taxon>Gemmatales</taxon>
        <taxon>Gemmataceae</taxon>
        <taxon>Tuwongella</taxon>
    </lineage>
</organism>